<dbReference type="GO" id="GO:0050848">
    <property type="term" value="P:regulation of calcium-mediated signaling"/>
    <property type="evidence" value="ECO:0007669"/>
    <property type="project" value="TreeGrafter"/>
</dbReference>
<evidence type="ECO:0000256" key="10">
    <source>
        <dbReference type="RuleBase" id="RU000682"/>
    </source>
</evidence>
<evidence type="ECO:0000256" key="1">
    <source>
        <dbReference type="ARBA" id="ARBA00004123"/>
    </source>
</evidence>
<dbReference type="EMBL" id="OA882336">
    <property type="protein sequence ID" value="CAD7274772.1"/>
    <property type="molecule type" value="Genomic_DNA"/>
</dbReference>
<feature type="compositionally biased region" description="Basic and acidic residues" evidence="11">
    <location>
        <begin position="144"/>
        <end position="163"/>
    </location>
</feature>
<dbReference type="PROSITE" id="PS50071">
    <property type="entry name" value="HOMEOBOX_2"/>
    <property type="match status" value="1"/>
</dbReference>
<dbReference type="GO" id="GO:0003677">
    <property type="term" value="F:DNA binding"/>
    <property type="evidence" value="ECO:0007669"/>
    <property type="project" value="UniProtKB-UniRule"/>
</dbReference>
<feature type="transmembrane region" description="Helical" evidence="12">
    <location>
        <begin position="637"/>
        <end position="660"/>
    </location>
</feature>
<evidence type="ECO:0000256" key="7">
    <source>
        <dbReference type="ARBA" id="ARBA00023155"/>
    </source>
</evidence>
<dbReference type="SMART" id="SM00389">
    <property type="entry name" value="HOX"/>
    <property type="match status" value="1"/>
</dbReference>
<dbReference type="InterPro" id="IPR029021">
    <property type="entry name" value="Prot-tyrosine_phosphatase-like"/>
</dbReference>
<keyword evidence="5 9" id="KW-0238">DNA-binding</keyword>
<feature type="domain" description="G-protein coupled receptors family 1 profile" evidence="15">
    <location>
        <begin position="433"/>
        <end position="692"/>
    </location>
</feature>
<dbReference type="Gene3D" id="1.20.1070.10">
    <property type="entry name" value="Rhodopsin 7-helix transmembrane proteins"/>
    <property type="match status" value="1"/>
</dbReference>
<dbReference type="InterPro" id="IPR017452">
    <property type="entry name" value="GPCR_Rhodpsn_7TM"/>
</dbReference>
<dbReference type="InterPro" id="IPR001356">
    <property type="entry name" value="HD"/>
</dbReference>
<dbReference type="Gene3D" id="1.10.10.60">
    <property type="entry name" value="Homeodomain-like"/>
    <property type="match status" value="1"/>
</dbReference>
<organism evidence="16">
    <name type="scientific">Notodromas monacha</name>
    <dbReference type="NCBI Taxonomy" id="399045"/>
    <lineage>
        <taxon>Eukaryota</taxon>
        <taxon>Metazoa</taxon>
        <taxon>Ecdysozoa</taxon>
        <taxon>Arthropoda</taxon>
        <taxon>Crustacea</taxon>
        <taxon>Oligostraca</taxon>
        <taxon>Ostracoda</taxon>
        <taxon>Podocopa</taxon>
        <taxon>Podocopida</taxon>
        <taxon>Cypridocopina</taxon>
        <taxon>Cypridoidea</taxon>
        <taxon>Cyprididae</taxon>
        <taxon>Notodromas</taxon>
    </lineage>
</organism>
<dbReference type="PROSITE" id="PS00383">
    <property type="entry name" value="TYR_PHOSPHATASE_1"/>
    <property type="match status" value="1"/>
</dbReference>
<dbReference type="GO" id="GO:0072545">
    <property type="term" value="F:L-tyrosine binding"/>
    <property type="evidence" value="ECO:0007669"/>
    <property type="project" value="InterPro"/>
</dbReference>
<accession>A0A7R9BJ59</accession>
<keyword evidence="3 12" id="KW-0812">Transmembrane</keyword>
<evidence type="ECO:0000256" key="2">
    <source>
        <dbReference type="ARBA" id="ARBA00004370"/>
    </source>
</evidence>
<evidence type="ECO:0000259" key="15">
    <source>
        <dbReference type="PROSITE" id="PS50262"/>
    </source>
</evidence>
<dbReference type="InterPro" id="IPR016130">
    <property type="entry name" value="Tyr_Pase_AS"/>
</dbReference>
<dbReference type="GO" id="GO:0005634">
    <property type="term" value="C:nucleus"/>
    <property type="evidence" value="ECO:0007669"/>
    <property type="project" value="UniProtKB-SubCell"/>
</dbReference>
<dbReference type="PROSITE" id="PS50056">
    <property type="entry name" value="TYR_PHOSPHATASE_2"/>
    <property type="match status" value="1"/>
</dbReference>
<dbReference type="OrthoDB" id="10069455at2759"/>
<evidence type="ECO:0000259" key="14">
    <source>
        <dbReference type="PROSITE" id="PS50071"/>
    </source>
</evidence>
<evidence type="ECO:0000256" key="6">
    <source>
        <dbReference type="ARBA" id="ARBA00023136"/>
    </source>
</evidence>
<reference evidence="16" key="1">
    <citation type="submission" date="2020-11" db="EMBL/GenBank/DDBJ databases">
        <authorList>
            <person name="Tran Van P."/>
        </authorList>
    </citation>
    <scope>NUCLEOTIDE SEQUENCE</scope>
</reference>
<keyword evidence="8 9" id="KW-0539">Nucleus</keyword>
<evidence type="ECO:0000256" key="3">
    <source>
        <dbReference type="ARBA" id="ARBA00022692"/>
    </source>
</evidence>
<dbReference type="SUPFAM" id="SSF46689">
    <property type="entry name" value="Homeodomain-like"/>
    <property type="match status" value="1"/>
</dbReference>
<feature type="domain" description="Tyrosine specific protein phosphatases" evidence="13">
    <location>
        <begin position="359"/>
        <end position="389"/>
    </location>
</feature>
<dbReference type="AlphaFoldDB" id="A0A7R9BJ59"/>
<feature type="transmembrane region" description="Helical" evidence="12">
    <location>
        <begin position="421"/>
        <end position="443"/>
    </location>
</feature>
<dbReference type="CDD" id="cd00637">
    <property type="entry name" value="7tm_classA_rhodopsin-like"/>
    <property type="match status" value="1"/>
</dbReference>
<dbReference type="GO" id="GO:0032438">
    <property type="term" value="P:melanosome organization"/>
    <property type="evidence" value="ECO:0007669"/>
    <property type="project" value="TreeGrafter"/>
</dbReference>
<gene>
    <name evidence="16" type="ORF">NMOB1V02_LOCUS2593</name>
</gene>
<dbReference type="InterPro" id="IPR009057">
    <property type="entry name" value="Homeodomain-like_sf"/>
</dbReference>
<feature type="transmembrane region" description="Helical" evidence="12">
    <location>
        <begin position="502"/>
        <end position="526"/>
    </location>
</feature>
<dbReference type="EMBL" id="CAJPEX010000299">
    <property type="protein sequence ID" value="CAG0914924.1"/>
    <property type="molecule type" value="Genomic_DNA"/>
</dbReference>
<evidence type="ECO:0000256" key="5">
    <source>
        <dbReference type="ARBA" id="ARBA00023125"/>
    </source>
</evidence>
<dbReference type="PROSITE" id="PS00027">
    <property type="entry name" value="HOMEOBOX_1"/>
    <property type="match status" value="1"/>
</dbReference>
<dbReference type="InterPro" id="IPR017970">
    <property type="entry name" value="Homeobox_CS"/>
</dbReference>
<evidence type="ECO:0000256" key="8">
    <source>
        <dbReference type="ARBA" id="ARBA00023242"/>
    </source>
</evidence>
<dbReference type="Gene3D" id="3.90.190.10">
    <property type="entry name" value="Protein tyrosine phosphatase superfamily"/>
    <property type="match status" value="1"/>
</dbReference>
<comment type="subcellular location">
    <subcellularLocation>
        <location evidence="2">Membrane</location>
    </subcellularLocation>
    <subcellularLocation>
        <location evidence="1 9 10">Nucleus</location>
    </subcellularLocation>
</comment>
<evidence type="ECO:0000256" key="4">
    <source>
        <dbReference type="ARBA" id="ARBA00022989"/>
    </source>
</evidence>
<evidence type="ECO:0000256" key="12">
    <source>
        <dbReference type="SAM" id="Phobius"/>
    </source>
</evidence>
<dbReference type="InterPro" id="IPR001414">
    <property type="entry name" value="GPR143"/>
</dbReference>
<dbReference type="GO" id="GO:0035643">
    <property type="term" value="F:L-DOPA receptor activity"/>
    <property type="evidence" value="ECO:0007669"/>
    <property type="project" value="TreeGrafter"/>
</dbReference>
<dbReference type="Pfam" id="PF00046">
    <property type="entry name" value="Homeodomain"/>
    <property type="match status" value="1"/>
</dbReference>
<dbReference type="CDD" id="cd00086">
    <property type="entry name" value="homeodomain"/>
    <property type="match status" value="1"/>
</dbReference>
<evidence type="ECO:0000313" key="16">
    <source>
        <dbReference type="EMBL" id="CAD7274772.1"/>
    </source>
</evidence>
<sequence length="740" mass="83007">MIENVPKMLSDPDQKPELLEDGTHLDIKPRFTMGQICEGCGQQIMVVKDYSQRLPLQKGDQFVLRAGQPLCRADFEKEFFLLQQTSLGSECSRVSAVKFRRKLHSPKPCRKVREALAKETGLSVRVVQVWFQNQRAKMKKMEKKQKERESREDGKDGEKEPNKKGRKTKAAALVKEVDSDSDTEFNGDQYPAHSGDSFCGSELSLDDSGGFETVEDLTDAGPGSNGLVPPQQGPVLQICLRGLACLKSHRGYVIMTSLIARLTFYPSVGWTMIMEKLSSRRWYDRIDETVIVGAIPTTSMIPELIEKEGVRGVVSMNEDFELRLFAKEEDWFNAGVKFIQLPTVDMFGVPTKAQLEKGLSFIAGIEKENGSVYVHCKAGRVRSATLVMATPTFESLCCADGDKTGGPIDYLLHVHAIPYNAVSLATSLIGIGGALFQVVAVSGQTKRPRATPGVTRNSSSSRHLSIVQWLAVADLCAALGILIRSAAWLMNATMMLEINWSSQIFCVCISTWIHFFYTATYLWTFFYAIDIMRTLQEKPWLPGLYHGLAWSISAGLTATGISFLYFPNFNCHRGEPNGYLYVLPNYISTYLPVLVVMVANPIIYKIAFGQVEIYVAQTRGIITSEEHRAVDALKWKFFCIILAFYICWLPNLINGILLWTNWPDLPRAGILGLWYLMAVVNPLQAVLNVIVYGKWRNCFTWFSNSLCCLWGKKSEDLNERSLLLESSFTHSINGEGSYMY</sequence>
<keyword evidence="6 12" id="KW-0472">Membrane</keyword>
<dbReference type="PRINTS" id="PR00965">
    <property type="entry name" value="OCULARALBNSM"/>
</dbReference>
<feature type="transmembrane region" description="Helical" evidence="12">
    <location>
        <begin position="586"/>
        <end position="604"/>
    </location>
</feature>
<feature type="DNA-binding region" description="Homeobox" evidence="9">
    <location>
        <begin position="101"/>
        <end position="142"/>
    </location>
</feature>
<keyword evidence="17" id="KW-1185">Reference proteome</keyword>
<name>A0A7R9BJ59_9CRUS</name>
<feature type="transmembrane region" description="Helical" evidence="12">
    <location>
        <begin position="464"/>
        <end position="490"/>
    </location>
</feature>
<dbReference type="InterPro" id="IPR000387">
    <property type="entry name" value="Tyr_Pase_dom"/>
</dbReference>
<keyword evidence="7 9" id="KW-0371">Homeobox</keyword>
<dbReference type="SUPFAM" id="SSF52799">
    <property type="entry name" value="(Phosphotyrosine protein) phosphatases II"/>
    <property type="match status" value="1"/>
</dbReference>
<dbReference type="PANTHER" id="PTHR15177:SF2">
    <property type="entry name" value="G-PROTEIN COUPLED RECEPTOR 143"/>
    <property type="match status" value="1"/>
</dbReference>
<feature type="domain" description="Homeobox" evidence="14">
    <location>
        <begin position="99"/>
        <end position="141"/>
    </location>
</feature>
<feature type="transmembrane region" description="Helical" evidence="12">
    <location>
        <begin position="547"/>
        <end position="566"/>
    </location>
</feature>
<dbReference type="Pfam" id="PF02101">
    <property type="entry name" value="Ocular_alb"/>
    <property type="match status" value="1"/>
</dbReference>
<dbReference type="PROSITE" id="PS50262">
    <property type="entry name" value="G_PROTEIN_RECEP_F1_2"/>
    <property type="match status" value="1"/>
</dbReference>
<dbReference type="SUPFAM" id="SSF81321">
    <property type="entry name" value="Family A G protein-coupled receptor-like"/>
    <property type="match status" value="1"/>
</dbReference>
<dbReference type="GO" id="GO:0072544">
    <property type="term" value="F:L-DOPA binding"/>
    <property type="evidence" value="ECO:0007669"/>
    <property type="project" value="InterPro"/>
</dbReference>
<evidence type="ECO:0000313" key="17">
    <source>
        <dbReference type="Proteomes" id="UP000678499"/>
    </source>
</evidence>
<dbReference type="GO" id="GO:0000981">
    <property type="term" value="F:DNA-binding transcription factor activity, RNA polymerase II-specific"/>
    <property type="evidence" value="ECO:0007669"/>
    <property type="project" value="InterPro"/>
</dbReference>
<feature type="transmembrane region" description="Helical" evidence="12">
    <location>
        <begin position="672"/>
        <end position="693"/>
    </location>
</feature>
<dbReference type="Proteomes" id="UP000678499">
    <property type="component" value="Unassembled WGS sequence"/>
</dbReference>
<keyword evidence="4 12" id="KW-1133">Transmembrane helix</keyword>
<dbReference type="PANTHER" id="PTHR15177">
    <property type="entry name" value="G-PROTEIN COUPLED RECEPTOR 143"/>
    <property type="match status" value="1"/>
</dbReference>
<dbReference type="GO" id="GO:0035240">
    <property type="term" value="F:dopamine binding"/>
    <property type="evidence" value="ECO:0007669"/>
    <property type="project" value="InterPro"/>
</dbReference>
<protein>
    <submittedName>
        <fullName evidence="16">Uncharacterized protein</fullName>
    </submittedName>
</protein>
<dbReference type="GO" id="GO:0005886">
    <property type="term" value="C:plasma membrane"/>
    <property type="evidence" value="ECO:0007669"/>
    <property type="project" value="TreeGrafter"/>
</dbReference>
<evidence type="ECO:0000256" key="9">
    <source>
        <dbReference type="PROSITE-ProRule" id="PRU00108"/>
    </source>
</evidence>
<evidence type="ECO:0000259" key="13">
    <source>
        <dbReference type="PROSITE" id="PS50056"/>
    </source>
</evidence>
<evidence type="ECO:0000256" key="11">
    <source>
        <dbReference type="SAM" id="MobiDB-lite"/>
    </source>
</evidence>
<feature type="region of interest" description="Disordered" evidence="11">
    <location>
        <begin position="137"/>
        <end position="187"/>
    </location>
</feature>
<proteinExistence type="predicted"/>